<keyword evidence="4" id="KW-0031">Aminopeptidase</keyword>
<dbReference type="InterPro" id="IPR008979">
    <property type="entry name" value="Galactose-bd-like_sf"/>
</dbReference>
<dbReference type="EMBL" id="RBIL01000001">
    <property type="protein sequence ID" value="RKQ92637.1"/>
    <property type="molecule type" value="Genomic_DNA"/>
</dbReference>
<dbReference type="EC" id="3.4.14.11" evidence="3"/>
<feature type="domain" description="Xaa-Pro dipeptidyl-peptidase C-terminal" evidence="10">
    <location>
        <begin position="371"/>
        <end position="672"/>
    </location>
</feature>
<gene>
    <name evidence="11" type="ORF">C8N24_2489</name>
</gene>
<comment type="similarity">
    <text evidence="2">Belongs to the peptidase S15 family.</text>
</comment>
<sequence>MDRVKRAVVGAAAAVMLGVTSAASAQTGPVFVNGQAQVVPAFNVSSEWIRQRLWVETEFDSDGDGKRDRMHVDVTRPAQTGSEGLKVPVVYETSPYYAGTSGPTANLWDVNVELGAPPKPRTSQPAIPFNPNRTSISTSEVSTWVPRGFAVVHSESPGTGLSQGCPTVGGTNENDAPKAVVDWLNGRAKGYTTIDGTTEVKADWSTGKVGMTGTSYNGTLPISAATTGVDGLEAIIPIAPNTSYYHYYRSNGLVRNPGGWVGEDIDFLFDYINSGDTARRQFCIDTVREGLMKLRQDRVTGDYNDFWAGRDQLNQLSKVKAATLMAHAFNDWNVVPEHSVRIASALKGKVPLQQFYHQGGHGGAPPLGLRNRWFTRFLYGQQNGVENDPKAWVTREAAACPARTATVVGEQAGTATLTVGSTSQLQVGMTLTIPQAGTTTVTRAILAIPNATTVVLDSAVPGTVPAGAVVSIVCSTANPTPYGDYPNPAARAVELRPQAGGNTTGALSTVAAAGAARETVVDDVSCQPGSFVNGGPQRLLYATNVLTAPLHLSGTPRIKVRMAASKAAANLSVWLVALPFTPSVTCTSTTINTSHVITRGWADPQNRGAVSGGAPLVPGELVDVAFDLQPTDKVVLAGQQLALMVFSSDRLFTLRPQPGTAVTVDLAGTSLSLPVVGGSKTFLNATGGDEGTVGGTVPATLSLTLGAPASFGTFTPGRGQDYTASTDATVISTAGDATLSVADTGADPGYLVNGAFKLAQPLQGLGVVKTWSAPVSNEQVPITFKQAIGEQEPLRTGAYAKTLTFTLSTTSP</sequence>
<dbReference type="Proteomes" id="UP000278962">
    <property type="component" value="Unassembled WGS sequence"/>
</dbReference>
<dbReference type="PANTHER" id="PTHR43056">
    <property type="entry name" value="PEPTIDASE S9 PROLYL OLIGOPEPTIDASE"/>
    <property type="match status" value="1"/>
</dbReference>
<evidence type="ECO:0000256" key="9">
    <source>
        <dbReference type="SAM" id="SignalP"/>
    </source>
</evidence>
<dbReference type="Gene3D" id="2.60.120.260">
    <property type="entry name" value="Galactose-binding domain-like"/>
    <property type="match status" value="1"/>
</dbReference>
<dbReference type="InterPro" id="IPR008252">
    <property type="entry name" value="Pept_S15_Xpro"/>
</dbReference>
<evidence type="ECO:0000256" key="5">
    <source>
        <dbReference type="ARBA" id="ARBA00022670"/>
    </source>
</evidence>
<evidence type="ECO:0000313" key="12">
    <source>
        <dbReference type="Proteomes" id="UP000278962"/>
    </source>
</evidence>
<dbReference type="InterPro" id="IPR013736">
    <property type="entry name" value="Xaa-Pro_dipept_C"/>
</dbReference>
<feature type="chain" id="PRO_5024934483" description="Xaa-Pro dipeptidyl-peptidase" evidence="9">
    <location>
        <begin position="26"/>
        <end position="812"/>
    </location>
</feature>
<dbReference type="SMART" id="SM00939">
    <property type="entry name" value="PepX_C"/>
    <property type="match status" value="1"/>
</dbReference>
<dbReference type="InterPro" id="IPR029058">
    <property type="entry name" value="AB_hydrolase_fold"/>
</dbReference>
<dbReference type="GO" id="GO:0006508">
    <property type="term" value="P:proteolysis"/>
    <property type="evidence" value="ECO:0007669"/>
    <property type="project" value="UniProtKB-KW"/>
</dbReference>
<dbReference type="Gene3D" id="3.40.50.1820">
    <property type="entry name" value="alpha/beta hydrolase"/>
    <property type="match status" value="2"/>
</dbReference>
<keyword evidence="7" id="KW-0720">Serine protease</keyword>
<keyword evidence="9" id="KW-0732">Signal</keyword>
<comment type="catalytic activity">
    <reaction evidence="1">
        <text>Hydrolyzes Xaa-Pro-|- bonds to release unblocked, N-terminal dipeptides from substrates including Ala-Pro-|-p-nitroanilide and (sequentially) Tyr-Pro-|-Phe-Pro-|-Gly-Pro-|-Ile.</text>
        <dbReference type="EC" id="3.4.14.11"/>
    </reaction>
</comment>
<keyword evidence="6 11" id="KW-0378">Hydrolase</keyword>
<dbReference type="PRINTS" id="PR00923">
    <property type="entry name" value="LACTOPTASE"/>
</dbReference>
<organism evidence="11 12">
    <name type="scientific">Solirubrobacter pauli</name>
    <dbReference type="NCBI Taxonomy" id="166793"/>
    <lineage>
        <taxon>Bacteria</taxon>
        <taxon>Bacillati</taxon>
        <taxon>Actinomycetota</taxon>
        <taxon>Thermoleophilia</taxon>
        <taxon>Solirubrobacterales</taxon>
        <taxon>Solirubrobacteraceae</taxon>
        <taxon>Solirubrobacter</taxon>
    </lineage>
</organism>
<comment type="caution">
    <text evidence="11">The sequence shown here is derived from an EMBL/GenBank/DDBJ whole genome shotgun (WGS) entry which is preliminary data.</text>
</comment>
<evidence type="ECO:0000259" key="10">
    <source>
        <dbReference type="SMART" id="SM00939"/>
    </source>
</evidence>
<protein>
    <recommendedName>
        <fullName evidence="3">Xaa-Pro dipeptidyl-peptidase</fullName>
        <ecNumber evidence="3">3.4.14.11</ecNumber>
    </recommendedName>
    <alternativeName>
        <fullName evidence="8">X-prolyl-dipeptidyl aminopeptidase</fullName>
    </alternativeName>
</protein>
<dbReference type="GO" id="GO:0008239">
    <property type="term" value="F:dipeptidyl-peptidase activity"/>
    <property type="evidence" value="ECO:0007669"/>
    <property type="project" value="UniProtKB-EC"/>
</dbReference>
<keyword evidence="12" id="KW-1185">Reference proteome</keyword>
<dbReference type="GO" id="GO:0008236">
    <property type="term" value="F:serine-type peptidase activity"/>
    <property type="evidence" value="ECO:0007669"/>
    <property type="project" value="UniProtKB-KW"/>
</dbReference>
<dbReference type="InterPro" id="IPR050585">
    <property type="entry name" value="Xaa-Pro_dipeptidyl-ppase/CocE"/>
</dbReference>
<evidence type="ECO:0000256" key="3">
    <source>
        <dbReference type="ARBA" id="ARBA00012463"/>
    </source>
</evidence>
<evidence type="ECO:0000256" key="6">
    <source>
        <dbReference type="ARBA" id="ARBA00022801"/>
    </source>
</evidence>
<dbReference type="SUPFAM" id="SSF53474">
    <property type="entry name" value="alpha/beta-Hydrolases"/>
    <property type="match status" value="1"/>
</dbReference>
<dbReference type="PANTHER" id="PTHR43056:SF10">
    <property type="entry name" value="COCE_NOND FAMILY, PUTATIVE (AFU_ORTHOLOGUE AFUA_7G00600)-RELATED"/>
    <property type="match status" value="1"/>
</dbReference>
<reference evidence="11 12" key="1">
    <citation type="submission" date="2018-10" db="EMBL/GenBank/DDBJ databases">
        <title>Genomic Encyclopedia of Archaeal and Bacterial Type Strains, Phase II (KMG-II): from individual species to whole genera.</title>
        <authorList>
            <person name="Goeker M."/>
        </authorList>
    </citation>
    <scope>NUCLEOTIDE SEQUENCE [LARGE SCALE GENOMIC DNA]</scope>
    <source>
        <strain evidence="11 12">DSM 14954</strain>
    </source>
</reference>
<evidence type="ECO:0000256" key="2">
    <source>
        <dbReference type="ARBA" id="ARBA00010819"/>
    </source>
</evidence>
<dbReference type="AlphaFoldDB" id="A0A660LC44"/>
<feature type="signal peptide" evidence="9">
    <location>
        <begin position="1"/>
        <end position="25"/>
    </location>
</feature>
<accession>A0A660LC44</accession>
<evidence type="ECO:0000256" key="7">
    <source>
        <dbReference type="ARBA" id="ARBA00022825"/>
    </source>
</evidence>
<evidence type="ECO:0000256" key="4">
    <source>
        <dbReference type="ARBA" id="ARBA00022438"/>
    </source>
</evidence>
<proteinExistence type="inferred from homology"/>
<keyword evidence="5" id="KW-0645">Protease</keyword>
<dbReference type="Pfam" id="PF08530">
    <property type="entry name" value="PepX_C"/>
    <property type="match status" value="1"/>
</dbReference>
<name>A0A660LC44_9ACTN</name>
<evidence type="ECO:0000313" key="11">
    <source>
        <dbReference type="EMBL" id="RKQ92637.1"/>
    </source>
</evidence>
<dbReference type="SUPFAM" id="SSF49785">
    <property type="entry name" value="Galactose-binding domain-like"/>
    <property type="match status" value="1"/>
</dbReference>
<dbReference type="Pfam" id="PF02129">
    <property type="entry name" value="Peptidase_S15"/>
    <property type="match status" value="1"/>
</dbReference>
<evidence type="ECO:0000256" key="8">
    <source>
        <dbReference type="ARBA" id="ARBA00030045"/>
    </source>
</evidence>
<dbReference type="GO" id="GO:0004177">
    <property type="term" value="F:aminopeptidase activity"/>
    <property type="evidence" value="ECO:0007669"/>
    <property type="project" value="UniProtKB-KW"/>
</dbReference>
<evidence type="ECO:0000256" key="1">
    <source>
        <dbReference type="ARBA" id="ARBA00000123"/>
    </source>
</evidence>
<dbReference type="InterPro" id="IPR000383">
    <property type="entry name" value="Xaa-Pro-like_dom"/>
</dbReference>